<dbReference type="PROSITE" id="PS00012">
    <property type="entry name" value="PHOSPHOPANTETHEINE"/>
    <property type="match status" value="1"/>
</dbReference>
<dbReference type="PANTHER" id="PTHR43775:SF29">
    <property type="entry name" value="ASPERFURANONE POLYKETIDE SYNTHASE AFOG-RELATED"/>
    <property type="match status" value="1"/>
</dbReference>
<sequence>MSLQDWNAAVRPKVDASWNLYNALRATSAFFVFLSSTTGVTGSPEQANYAAGGSFQDALARHLAARGVNAVSVDLPVVEDAGYVADKPELRAHLRSAGWTHMGRDELFAVLDYHCRPAFDAAPPLQQQQQQEEEEDQQRVQRSQVIPRLWLPQETAAEGYPVPTWGSDPLFSHLRLGSAGDNNNNDRDSADASHTPRRAVNHRALLAGAASRDEAGGVVLDALLLKVARMLSVEAADLDTSRPLHAYGIDSLVAVELRAWLARELGADVSVLDVMNDSSLARLAETATERSSLRRRFEEE</sequence>
<evidence type="ECO:0000256" key="3">
    <source>
        <dbReference type="SAM" id="MobiDB-lite"/>
    </source>
</evidence>
<evidence type="ECO:0000256" key="2">
    <source>
        <dbReference type="ARBA" id="ARBA00022553"/>
    </source>
</evidence>
<reference evidence="5 6" key="1">
    <citation type="submission" date="2018-11" db="EMBL/GenBank/DDBJ databases">
        <title>Genome sequence and assembly of Colletotrichum sidae.</title>
        <authorList>
            <person name="Gan P."/>
            <person name="Shirasu K."/>
        </authorList>
    </citation>
    <scope>NUCLEOTIDE SEQUENCE [LARGE SCALE GENOMIC DNA]</scope>
    <source>
        <strain evidence="5 6">CBS 518.97</strain>
    </source>
</reference>
<protein>
    <submittedName>
        <fullName evidence="5">Reducing polyketide synthase pksF</fullName>
    </submittedName>
</protein>
<comment type="caution">
    <text evidence="5">The sequence shown here is derived from an EMBL/GenBank/DDBJ whole genome shotgun (WGS) entry which is preliminary data.</text>
</comment>
<feature type="region of interest" description="Disordered" evidence="3">
    <location>
        <begin position="176"/>
        <end position="197"/>
    </location>
</feature>
<dbReference type="GO" id="GO:0044550">
    <property type="term" value="P:secondary metabolite biosynthetic process"/>
    <property type="evidence" value="ECO:0007669"/>
    <property type="project" value="TreeGrafter"/>
</dbReference>
<dbReference type="GO" id="GO:0004312">
    <property type="term" value="F:fatty acid synthase activity"/>
    <property type="evidence" value="ECO:0007669"/>
    <property type="project" value="TreeGrafter"/>
</dbReference>
<dbReference type="Pfam" id="PF00550">
    <property type="entry name" value="PP-binding"/>
    <property type="match status" value="1"/>
</dbReference>
<gene>
    <name evidence="5" type="primary">pksF</name>
    <name evidence="5" type="ORF">C8034_v009256</name>
</gene>
<dbReference type="Gene3D" id="1.10.1200.10">
    <property type="entry name" value="ACP-like"/>
    <property type="match status" value="1"/>
</dbReference>
<name>A0A4R8PN67_9PEZI</name>
<dbReference type="GO" id="GO:0006633">
    <property type="term" value="P:fatty acid biosynthetic process"/>
    <property type="evidence" value="ECO:0007669"/>
    <property type="project" value="TreeGrafter"/>
</dbReference>
<keyword evidence="6" id="KW-1185">Reference proteome</keyword>
<proteinExistence type="predicted"/>
<dbReference type="InterPro" id="IPR013968">
    <property type="entry name" value="PKS_KR"/>
</dbReference>
<keyword evidence="1" id="KW-0596">Phosphopantetheine</keyword>
<dbReference type="InterPro" id="IPR050091">
    <property type="entry name" value="PKS_NRPS_Biosynth_Enz"/>
</dbReference>
<dbReference type="InterPro" id="IPR006162">
    <property type="entry name" value="Ppantetheine_attach_site"/>
</dbReference>
<dbReference type="Pfam" id="PF08659">
    <property type="entry name" value="KR"/>
    <property type="match status" value="1"/>
</dbReference>
<feature type="domain" description="Carrier" evidence="4">
    <location>
        <begin position="214"/>
        <end position="291"/>
    </location>
</feature>
<dbReference type="SUPFAM" id="SSF47336">
    <property type="entry name" value="ACP-like"/>
    <property type="match status" value="1"/>
</dbReference>
<dbReference type="InterPro" id="IPR036291">
    <property type="entry name" value="NAD(P)-bd_dom_sf"/>
</dbReference>
<dbReference type="InterPro" id="IPR036736">
    <property type="entry name" value="ACP-like_sf"/>
</dbReference>
<evidence type="ECO:0000313" key="6">
    <source>
        <dbReference type="Proteomes" id="UP000295604"/>
    </source>
</evidence>
<evidence type="ECO:0000313" key="5">
    <source>
        <dbReference type="EMBL" id="TDZ10621.1"/>
    </source>
</evidence>
<keyword evidence="2" id="KW-0597">Phosphoprotein</keyword>
<evidence type="ECO:0000256" key="1">
    <source>
        <dbReference type="ARBA" id="ARBA00022450"/>
    </source>
</evidence>
<organism evidence="5 6">
    <name type="scientific">Colletotrichum sidae</name>
    <dbReference type="NCBI Taxonomy" id="1347389"/>
    <lineage>
        <taxon>Eukaryota</taxon>
        <taxon>Fungi</taxon>
        <taxon>Dikarya</taxon>
        <taxon>Ascomycota</taxon>
        <taxon>Pezizomycotina</taxon>
        <taxon>Sordariomycetes</taxon>
        <taxon>Hypocreomycetidae</taxon>
        <taxon>Glomerellales</taxon>
        <taxon>Glomerellaceae</taxon>
        <taxon>Colletotrichum</taxon>
        <taxon>Colletotrichum orbiculare species complex</taxon>
    </lineage>
</organism>
<dbReference type="AlphaFoldDB" id="A0A4R8PN67"/>
<accession>A0A4R8PN67</accession>
<dbReference type="Proteomes" id="UP000295604">
    <property type="component" value="Unassembled WGS sequence"/>
</dbReference>
<dbReference type="InterPro" id="IPR009081">
    <property type="entry name" value="PP-bd_ACP"/>
</dbReference>
<dbReference type="PROSITE" id="PS50075">
    <property type="entry name" value="CARRIER"/>
    <property type="match status" value="1"/>
</dbReference>
<evidence type="ECO:0000259" key="4">
    <source>
        <dbReference type="PROSITE" id="PS50075"/>
    </source>
</evidence>
<dbReference type="InterPro" id="IPR020806">
    <property type="entry name" value="PKS_PP-bd"/>
</dbReference>
<dbReference type="GO" id="GO:0031177">
    <property type="term" value="F:phosphopantetheine binding"/>
    <property type="evidence" value="ECO:0007669"/>
    <property type="project" value="InterPro"/>
</dbReference>
<dbReference type="EMBL" id="QAPF01014820">
    <property type="protein sequence ID" value="TDZ10621.1"/>
    <property type="molecule type" value="Genomic_DNA"/>
</dbReference>
<dbReference type="PANTHER" id="PTHR43775">
    <property type="entry name" value="FATTY ACID SYNTHASE"/>
    <property type="match status" value="1"/>
</dbReference>
<dbReference type="Gene3D" id="3.40.50.720">
    <property type="entry name" value="NAD(P)-binding Rossmann-like Domain"/>
    <property type="match status" value="1"/>
</dbReference>
<dbReference type="SMART" id="SM00823">
    <property type="entry name" value="PKS_PP"/>
    <property type="match status" value="1"/>
</dbReference>
<dbReference type="SUPFAM" id="SSF51735">
    <property type="entry name" value="NAD(P)-binding Rossmann-fold domains"/>
    <property type="match status" value="1"/>
</dbReference>